<dbReference type="SUPFAM" id="SSF51695">
    <property type="entry name" value="PLC-like phosphodiesterases"/>
    <property type="match status" value="1"/>
</dbReference>
<feature type="domain" description="GP-PDE" evidence="1">
    <location>
        <begin position="11"/>
        <end position="254"/>
    </location>
</feature>
<keyword evidence="3" id="KW-1185">Reference proteome</keyword>
<dbReference type="GO" id="GO:0006629">
    <property type="term" value="P:lipid metabolic process"/>
    <property type="evidence" value="ECO:0007669"/>
    <property type="project" value="InterPro"/>
</dbReference>
<dbReference type="STRING" id="254406.SAMN04488042_101980"/>
<proteinExistence type="predicted"/>
<dbReference type="Pfam" id="PF03009">
    <property type="entry name" value="GDPD"/>
    <property type="match status" value="1"/>
</dbReference>
<dbReference type="InterPro" id="IPR017946">
    <property type="entry name" value="PLC-like_Pdiesterase_TIM-brl"/>
</dbReference>
<dbReference type="PANTHER" id="PTHR46211:SF1">
    <property type="entry name" value="GLYCEROPHOSPHODIESTER PHOSPHODIESTERASE, CYTOPLASMIC"/>
    <property type="match status" value="1"/>
</dbReference>
<dbReference type="InterPro" id="IPR030395">
    <property type="entry name" value="GP_PDE_dom"/>
</dbReference>
<evidence type="ECO:0000313" key="2">
    <source>
        <dbReference type="EMBL" id="SFL64586.1"/>
    </source>
</evidence>
<gene>
    <name evidence="2" type="ORF">SAMN04488042_101980</name>
</gene>
<protein>
    <submittedName>
        <fullName evidence="2">Glycerophosphoryl diester phosphodiesterase</fullName>
    </submittedName>
</protein>
<dbReference type="Gene3D" id="3.20.20.190">
    <property type="entry name" value="Phosphatidylinositol (PI) phosphodiesterase"/>
    <property type="match status" value="1"/>
</dbReference>
<evidence type="ECO:0000313" key="3">
    <source>
        <dbReference type="Proteomes" id="UP000199144"/>
    </source>
</evidence>
<dbReference type="AlphaFoldDB" id="A0A1I4JEN3"/>
<dbReference type="PROSITE" id="PS51704">
    <property type="entry name" value="GP_PDE"/>
    <property type="match status" value="1"/>
</dbReference>
<organism evidence="2 3">
    <name type="scientific">Shimia aestuarii</name>
    <dbReference type="NCBI Taxonomy" id="254406"/>
    <lineage>
        <taxon>Bacteria</taxon>
        <taxon>Pseudomonadati</taxon>
        <taxon>Pseudomonadota</taxon>
        <taxon>Alphaproteobacteria</taxon>
        <taxon>Rhodobacterales</taxon>
        <taxon>Roseobacteraceae</taxon>
    </lineage>
</organism>
<accession>A0A1I4JEN3</accession>
<dbReference type="EMBL" id="FOTQ01000001">
    <property type="protein sequence ID" value="SFL64586.1"/>
    <property type="molecule type" value="Genomic_DNA"/>
</dbReference>
<name>A0A1I4JEN3_9RHOB</name>
<dbReference type="GO" id="GO:0008081">
    <property type="term" value="F:phosphoric diester hydrolase activity"/>
    <property type="evidence" value="ECO:0007669"/>
    <property type="project" value="InterPro"/>
</dbReference>
<sequence>MKMVLDPAFLQIPLAHRALHDVSDGRPENSRAAIRAAMAHGYGIEIDLQLSKDGQAMVFHDYQLERLAEASGPVRQRTAAELAGIALRGGDEGVPTFAEVLALVDGRVPLLVEIKDQDGALGKNVGVLEAAAAKAARGYDGPLAFMSFNPESVAAMARFAPEVPRGLVTEEFDADEWPLVRAAVRDRLRDIPDYDRVGACFISHHVSDLKRARVADLKKAGTHVLCWTVKSTEIEAEAREVADNVTFEGYLAAK</sequence>
<evidence type="ECO:0000259" key="1">
    <source>
        <dbReference type="PROSITE" id="PS51704"/>
    </source>
</evidence>
<reference evidence="2 3" key="1">
    <citation type="submission" date="2016-10" db="EMBL/GenBank/DDBJ databases">
        <authorList>
            <person name="de Groot N.N."/>
        </authorList>
    </citation>
    <scope>NUCLEOTIDE SEQUENCE [LARGE SCALE GENOMIC DNA]</scope>
    <source>
        <strain evidence="2 3">DSM 15283</strain>
    </source>
</reference>
<dbReference type="Proteomes" id="UP000199144">
    <property type="component" value="Unassembled WGS sequence"/>
</dbReference>
<dbReference type="PANTHER" id="PTHR46211">
    <property type="entry name" value="GLYCEROPHOSPHORYL DIESTER PHOSPHODIESTERASE"/>
    <property type="match status" value="1"/>
</dbReference>